<dbReference type="Gramene" id="MELO3C030373.2.1">
    <property type="protein sequence ID" value="MELO3C030373.2.1"/>
    <property type="gene ID" value="MELO3C030373.2"/>
</dbReference>
<organism evidence="1">
    <name type="scientific">Cucumis melo</name>
    <name type="common">Muskmelon</name>
    <dbReference type="NCBI Taxonomy" id="3656"/>
    <lineage>
        <taxon>Eukaryota</taxon>
        <taxon>Viridiplantae</taxon>
        <taxon>Streptophyta</taxon>
        <taxon>Embryophyta</taxon>
        <taxon>Tracheophyta</taxon>
        <taxon>Spermatophyta</taxon>
        <taxon>Magnoliopsida</taxon>
        <taxon>eudicotyledons</taxon>
        <taxon>Gunneridae</taxon>
        <taxon>Pentapetalae</taxon>
        <taxon>rosids</taxon>
        <taxon>fabids</taxon>
        <taxon>Cucurbitales</taxon>
        <taxon>Cucurbitaceae</taxon>
        <taxon>Benincaseae</taxon>
        <taxon>Cucumis</taxon>
    </lineage>
</organism>
<reference evidence="1" key="1">
    <citation type="submission" date="2023-03" db="UniProtKB">
        <authorList>
            <consortium name="EnsemblPlants"/>
        </authorList>
    </citation>
    <scope>IDENTIFICATION</scope>
</reference>
<proteinExistence type="predicted"/>
<dbReference type="AlphaFoldDB" id="A0A9I9E8U1"/>
<name>A0A9I9E8U1_CUCME</name>
<sequence length="45" mass="4701">MAMTHKPCCKSIEAISRRLIGVAVDVDGMSLVEGCFDGIGCCIGL</sequence>
<dbReference type="EnsemblPlants" id="MELO3C030373.2.1">
    <property type="protein sequence ID" value="MELO3C030373.2.1"/>
    <property type="gene ID" value="MELO3C030373.2"/>
</dbReference>
<evidence type="ECO:0000313" key="1">
    <source>
        <dbReference type="EnsemblPlants" id="MELO3C030373.2.1"/>
    </source>
</evidence>
<accession>A0A9I9E8U1</accession>
<protein>
    <submittedName>
        <fullName evidence="1">Uncharacterized protein</fullName>
    </submittedName>
</protein>